<dbReference type="Gene3D" id="3.90.1140.10">
    <property type="entry name" value="Cyclic phosphodiesterase"/>
    <property type="match status" value="1"/>
</dbReference>
<protein>
    <recommendedName>
        <fullName evidence="2">Phosphoesterase HXTX domain-containing protein</fullName>
    </recommendedName>
</protein>
<dbReference type="Pfam" id="PF13563">
    <property type="entry name" value="2_5_RNA_ligase2"/>
    <property type="match status" value="1"/>
</dbReference>
<gene>
    <name evidence="1" type="ORF">LCGC14_2368310</name>
</gene>
<sequence length="189" mass="20894">MATSYEADIGHWEDWQKAYRFGIFLILPPDPPLTQVNALRSKHDPRGQSICEAHISLTIPLARPLGEADWSELESIASGVQPFSIRYGPLMNYLPHPGVCLVIQPQNELDRLRGALETASVFEGAPARKYPFSAHMTIAEFISAEQTESLMGELAGVAPKGVFACTGVSYVVPDAGFHFTERRRLELAR</sequence>
<organism evidence="1">
    <name type="scientific">marine sediment metagenome</name>
    <dbReference type="NCBI Taxonomy" id="412755"/>
    <lineage>
        <taxon>unclassified sequences</taxon>
        <taxon>metagenomes</taxon>
        <taxon>ecological metagenomes</taxon>
    </lineage>
</organism>
<name>A0A0F9EGZ6_9ZZZZ</name>
<dbReference type="SUPFAM" id="SSF55144">
    <property type="entry name" value="LigT-like"/>
    <property type="match status" value="1"/>
</dbReference>
<reference evidence="1" key="1">
    <citation type="journal article" date="2015" name="Nature">
        <title>Complex archaea that bridge the gap between prokaryotes and eukaryotes.</title>
        <authorList>
            <person name="Spang A."/>
            <person name="Saw J.H."/>
            <person name="Jorgensen S.L."/>
            <person name="Zaremba-Niedzwiedzka K."/>
            <person name="Martijn J."/>
            <person name="Lind A.E."/>
            <person name="van Eijk R."/>
            <person name="Schleper C."/>
            <person name="Guy L."/>
            <person name="Ettema T.J."/>
        </authorList>
    </citation>
    <scope>NUCLEOTIDE SEQUENCE</scope>
</reference>
<dbReference type="AlphaFoldDB" id="A0A0F9EGZ6"/>
<dbReference type="InterPro" id="IPR009097">
    <property type="entry name" value="Cyclic_Pdiesterase"/>
</dbReference>
<evidence type="ECO:0008006" key="2">
    <source>
        <dbReference type="Google" id="ProtNLM"/>
    </source>
</evidence>
<accession>A0A0F9EGZ6</accession>
<comment type="caution">
    <text evidence="1">The sequence shown here is derived from an EMBL/GenBank/DDBJ whole genome shotgun (WGS) entry which is preliminary data.</text>
</comment>
<proteinExistence type="predicted"/>
<evidence type="ECO:0000313" key="1">
    <source>
        <dbReference type="EMBL" id="KKL35160.1"/>
    </source>
</evidence>
<dbReference type="EMBL" id="LAZR01034856">
    <property type="protein sequence ID" value="KKL35160.1"/>
    <property type="molecule type" value="Genomic_DNA"/>
</dbReference>